<proteinExistence type="predicted"/>
<protein>
    <submittedName>
        <fullName evidence="1">Uncharacterized protein</fullName>
    </submittedName>
</protein>
<gene>
    <name evidence="1" type="ORF">HAP48_031990</name>
</gene>
<name>A0A974A497_9BRAD</name>
<sequence>MNGGAGQTRRTFFVIFQILSWIFLPTARQKLPLRQRAGKSSTGSGAVVQHRFACPREKIVAPENAVVTPTNATRTHACAEHASDPSPVVAILHSTIATRQFFPNHLFDVIGFFESVSREARVFESRINFFGSARLICLTHAFNA</sequence>
<accession>A0A974A497</accession>
<comment type="caution">
    <text evidence="1">The sequence shown here is derived from an EMBL/GenBank/DDBJ whole genome shotgun (WGS) entry which is preliminary data.</text>
</comment>
<organism evidence="1">
    <name type="scientific">Bradyrhizobium septentrionale</name>
    <dbReference type="NCBI Taxonomy" id="1404411"/>
    <lineage>
        <taxon>Bacteria</taxon>
        <taxon>Pseudomonadati</taxon>
        <taxon>Pseudomonadota</taxon>
        <taxon>Alphaproteobacteria</taxon>
        <taxon>Hyphomicrobiales</taxon>
        <taxon>Nitrobacteraceae</taxon>
        <taxon>Bradyrhizobium</taxon>
    </lineage>
</organism>
<dbReference type="AlphaFoldDB" id="A0A974A497"/>
<reference evidence="1" key="1">
    <citation type="submission" date="2020-06" db="EMBL/GenBank/DDBJ databases">
        <title>Whole Genome Sequence of Bradyrhizobium sp. Strain 1S1.</title>
        <authorList>
            <person name="Bromfield E.S.P."/>
            <person name="Cloutier S."/>
        </authorList>
    </citation>
    <scope>NUCLEOTIDE SEQUENCE [LARGE SCALE GENOMIC DNA]</scope>
    <source>
        <strain evidence="1">1S1</strain>
    </source>
</reference>
<dbReference type="RefSeq" id="WP_166208046.1">
    <property type="nucleotide sequence ID" value="NZ_CP088285.1"/>
</dbReference>
<dbReference type="EMBL" id="JAAOLE020000001">
    <property type="protein sequence ID" value="NVI47502.1"/>
    <property type="molecule type" value="Genomic_DNA"/>
</dbReference>
<evidence type="ECO:0000313" key="1">
    <source>
        <dbReference type="EMBL" id="NVI47502.1"/>
    </source>
</evidence>